<dbReference type="Pfam" id="PF00248">
    <property type="entry name" value="Aldo_ket_red"/>
    <property type="match status" value="1"/>
</dbReference>
<dbReference type="EMBL" id="CP062938">
    <property type="protein sequence ID" value="QOL31091.1"/>
    <property type="molecule type" value="Genomic_DNA"/>
</dbReference>
<dbReference type="PANTHER" id="PTHR43625:SF77">
    <property type="entry name" value="ALDO-KETO REDUCTASE"/>
    <property type="match status" value="1"/>
</dbReference>
<protein>
    <submittedName>
        <fullName evidence="3">Aldo/keto reductase</fullName>
    </submittedName>
</protein>
<evidence type="ECO:0000256" key="1">
    <source>
        <dbReference type="ARBA" id="ARBA00023002"/>
    </source>
</evidence>
<reference evidence="3 4" key="1">
    <citation type="submission" date="2020-10" db="EMBL/GenBank/DDBJ databases">
        <title>Genome sequencing of Bifidobacterium eulemuris_DSMZ_100216.</title>
        <authorList>
            <person name="Kim J."/>
        </authorList>
    </citation>
    <scope>NUCLEOTIDE SEQUENCE [LARGE SCALE GENOMIC DNA]</scope>
    <source>
        <strain evidence="3 4">DSM 100216</strain>
    </source>
</reference>
<evidence type="ECO:0000313" key="4">
    <source>
        <dbReference type="Proteomes" id="UP000593943"/>
    </source>
</evidence>
<keyword evidence="4" id="KW-1185">Reference proteome</keyword>
<evidence type="ECO:0000313" key="3">
    <source>
        <dbReference type="EMBL" id="QOL31091.1"/>
    </source>
</evidence>
<dbReference type="InterPro" id="IPR023210">
    <property type="entry name" value="NADP_OxRdtase_dom"/>
</dbReference>
<organism evidence="3 4">
    <name type="scientific">Bifidobacterium eulemuris</name>
    <dbReference type="NCBI Taxonomy" id="1765219"/>
    <lineage>
        <taxon>Bacteria</taxon>
        <taxon>Bacillati</taxon>
        <taxon>Actinomycetota</taxon>
        <taxon>Actinomycetes</taxon>
        <taxon>Bifidobacteriales</taxon>
        <taxon>Bifidobacteriaceae</taxon>
        <taxon>Bifidobacterium</taxon>
    </lineage>
</organism>
<dbReference type="GO" id="GO:0005737">
    <property type="term" value="C:cytoplasm"/>
    <property type="evidence" value="ECO:0007669"/>
    <property type="project" value="TreeGrafter"/>
</dbReference>
<dbReference type="GO" id="GO:0016491">
    <property type="term" value="F:oxidoreductase activity"/>
    <property type="evidence" value="ECO:0007669"/>
    <property type="project" value="UniProtKB-KW"/>
</dbReference>
<dbReference type="RefSeq" id="WP_094636415.1">
    <property type="nucleotide sequence ID" value="NZ_CP062938.1"/>
</dbReference>
<dbReference type="InterPro" id="IPR036812">
    <property type="entry name" value="NAD(P)_OxRdtase_dom_sf"/>
</dbReference>
<dbReference type="KEGG" id="beu:BE0216_00365"/>
<sequence length="337" mass="37132">MGEGNTQHRVLGGSAIEVSPLGLGCMGFTHGYGAPMDQDQAVHVLHKAYEMGYTFFDTAESYTGIDADGRTAYNEELVGEAVRGMGDDVVIATKFGITIAPDRTLTTDSSPDTIRRSVEGSLKRLGVETIDLYYQHRIDPKTSPETVAEVMGELIREGKIRAWGVSETDEDYLRRAHAVCPVAAVQNRYSMMARWHESLFETLEELNVALVAFSPMANGFLTNGYDATTKFTDAADYRAAMPQFGEEGRRKAQGLTELVTRLAQNKQATAAQISLAWMLCKKPWIIPIPGSRKPARLRENFAASQVALTADEIRTIDEALDHMDLDVFGGSRIRENS</sequence>
<dbReference type="Gene3D" id="3.20.20.100">
    <property type="entry name" value="NADP-dependent oxidoreductase domain"/>
    <property type="match status" value="1"/>
</dbReference>
<evidence type="ECO:0000259" key="2">
    <source>
        <dbReference type="Pfam" id="PF00248"/>
    </source>
</evidence>
<accession>A0A7L9SL97</accession>
<dbReference type="SUPFAM" id="SSF51430">
    <property type="entry name" value="NAD(P)-linked oxidoreductase"/>
    <property type="match status" value="1"/>
</dbReference>
<dbReference type="InterPro" id="IPR050791">
    <property type="entry name" value="Aldo-Keto_reductase"/>
</dbReference>
<dbReference type="OrthoDB" id="9768793at2"/>
<dbReference type="CDD" id="cd19078">
    <property type="entry name" value="AKR_AKR13C1_2"/>
    <property type="match status" value="1"/>
</dbReference>
<dbReference type="AlphaFoldDB" id="A0A7L9SL97"/>
<keyword evidence="1" id="KW-0560">Oxidoreductase</keyword>
<gene>
    <name evidence="3" type="ORF">BE0216_00365</name>
</gene>
<proteinExistence type="predicted"/>
<feature type="domain" description="NADP-dependent oxidoreductase" evidence="2">
    <location>
        <begin position="20"/>
        <end position="320"/>
    </location>
</feature>
<dbReference type="Proteomes" id="UP000593943">
    <property type="component" value="Chromosome"/>
</dbReference>
<dbReference type="PANTHER" id="PTHR43625">
    <property type="entry name" value="AFLATOXIN B1 ALDEHYDE REDUCTASE"/>
    <property type="match status" value="1"/>
</dbReference>
<name>A0A7L9SL97_9BIFI</name>